<evidence type="ECO:0000313" key="5">
    <source>
        <dbReference type="Proteomes" id="UP000011087"/>
    </source>
</evidence>
<reference evidence="5" key="2">
    <citation type="submission" date="2012-11" db="EMBL/GenBank/DDBJ databases">
        <authorList>
            <person name="Kuo A."/>
            <person name="Curtis B.A."/>
            <person name="Tanifuji G."/>
            <person name="Burki F."/>
            <person name="Gruber A."/>
            <person name="Irimia M."/>
            <person name="Maruyama S."/>
            <person name="Arias M.C."/>
            <person name="Ball S.G."/>
            <person name="Gile G.H."/>
            <person name="Hirakawa Y."/>
            <person name="Hopkins J.F."/>
            <person name="Rensing S.A."/>
            <person name="Schmutz J."/>
            <person name="Symeonidi A."/>
            <person name="Elias M."/>
            <person name="Eveleigh R.J."/>
            <person name="Herman E.K."/>
            <person name="Klute M.J."/>
            <person name="Nakayama T."/>
            <person name="Obornik M."/>
            <person name="Reyes-Prieto A."/>
            <person name="Armbrust E.V."/>
            <person name="Aves S.J."/>
            <person name="Beiko R.G."/>
            <person name="Coutinho P."/>
            <person name="Dacks J.B."/>
            <person name="Durnford D.G."/>
            <person name="Fast N.M."/>
            <person name="Green B.R."/>
            <person name="Grisdale C."/>
            <person name="Hempe F."/>
            <person name="Henrissat B."/>
            <person name="Hoppner M.P."/>
            <person name="Ishida K.-I."/>
            <person name="Kim E."/>
            <person name="Koreny L."/>
            <person name="Kroth P.G."/>
            <person name="Liu Y."/>
            <person name="Malik S.-B."/>
            <person name="Maier U.G."/>
            <person name="McRose D."/>
            <person name="Mock T."/>
            <person name="Neilson J.A."/>
            <person name="Onodera N.T."/>
            <person name="Poole A.M."/>
            <person name="Pritham E.J."/>
            <person name="Richards T.A."/>
            <person name="Rocap G."/>
            <person name="Roy S.W."/>
            <person name="Sarai C."/>
            <person name="Schaack S."/>
            <person name="Shirato S."/>
            <person name="Slamovits C.H."/>
            <person name="Spencer D.F."/>
            <person name="Suzuki S."/>
            <person name="Worden A.Z."/>
            <person name="Zauner S."/>
            <person name="Barry K."/>
            <person name="Bell C."/>
            <person name="Bharti A.K."/>
            <person name="Crow J.A."/>
            <person name="Grimwood J."/>
            <person name="Kramer R."/>
            <person name="Lindquist E."/>
            <person name="Lucas S."/>
            <person name="Salamov A."/>
            <person name="McFadden G.I."/>
            <person name="Lane C.E."/>
            <person name="Keeling P.J."/>
            <person name="Gray M.W."/>
            <person name="Grigoriev I.V."/>
            <person name="Archibald J.M."/>
        </authorList>
    </citation>
    <scope>NUCLEOTIDE SEQUENCE</scope>
    <source>
        <strain evidence="5">CCMP2712</strain>
    </source>
</reference>
<dbReference type="PANTHER" id="PTHR12773">
    <property type="entry name" value="UPF0315 PROTEIN-RELATED"/>
    <property type="match status" value="1"/>
</dbReference>
<dbReference type="InterPro" id="IPR039127">
    <property type="entry name" value="Trm112"/>
</dbReference>
<dbReference type="OrthoDB" id="2187549at2759"/>
<gene>
    <name evidence="3" type="ORF">GUITHDRAFT_161000</name>
</gene>
<dbReference type="EnsemblProtists" id="EKX53286">
    <property type="protein sequence ID" value="EKX53286"/>
    <property type="gene ID" value="GUITHDRAFT_161000"/>
</dbReference>
<sequence length="194" mass="21251">MSSRGASLLVLFAVLCSWPGEAGPSVSEASSDSKASLLRLRGGMKLFTHNLLASPVPGLTKQQRYPLALEVERAEIRPSKVDQDTIISLLERLNWKVFLDALQAVGGEESIGLERQFPQDMAEVISSACNDGDVHMFRALHRALFETEVMEGQLVCPATQRRFRIQEGVPNFLAADVQGTKQEALSPRSEGEEA</sequence>
<dbReference type="GO" id="GO:0070476">
    <property type="term" value="P:rRNA (guanine-N7)-methylation"/>
    <property type="evidence" value="ECO:0007669"/>
    <property type="project" value="TreeGrafter"/>
</dbReference>
<evidence type="ECO:0000256" key="1">
    <source>
        <dbReference type="ARBA" id="ARBA00007980"/>
    </source>
</evidence>
<dbReference type="AlphaFoldDB" id="L1JXK9"/>
<evidence type="ECO:0000313" key="4">
    <source>
        <dbReference type="EnsemblProtists" id="EKX53286"/>
    </source>
</evidence>
<feature type="signal peptide" evidence="2">
    <location>
        <begin position="1"/>
        <end position="22"/>
    </location>
</feature>
<reference evidence="4" key="3">
    <citation type="submission" date="2015-06" db="UniProtKB">
        <authorList>
            <consortium name="EnsemblProtists"/>
        </authorList>
    </citation>
    <scope>IDENTIFICATION</scope>
</reference>
<dbReference type="GeneID" id="17310173"/>
<dbReference type="KEGG" id="gtt:GUITHDRAFT_161000"/>
<dbReference type="RefSeq" id="XP_005840266.1">
    <property type="nucleotide sequence ID" value="XM_005840209.1"/>
</dbReference>
<comment type="similarity">
    <text evidence="1">Belongs to the TRM112 family.</text>
</comment>
<evidence type="ECO:0000313" key="3">
    <source>
        <dbReference type="EMBL" id="EKX53286.1"/>
    </source>
</evidence>
<dbReference type="STRING" id="905079.L1JXK9"/>
<dbReference type="GO" id="GO:0046982">
    <property type="term" value="F:protein heterodimerization activity"/>
    <property type="evidence" value="ECO:0007669"/>
    <property type="project" value="InterPro"/>
</dbReference>
<dbReference type="InterPro" id="IPR005651">
    <property type="entry name" value="Trm112-like"/>
</dbReference>
<evidence type="ECO:0000256" key="2">
    <source>
        <dbReference type="SAM" id="SignalP"/>
    </source>
</evidence>
<accession>L1JXK9</accession>
<dbReference type="GO" id="GO:0030488">
    <property type="term" value="P:tRNA methylation"/>
    <property type="evidence" value="ECO:0007669"/>
    <property type="project" value="TreeGrafter"/>
</dbReference>
<name>L1JXK9_GUITC</name>
<protein>
    <submittedName>
        <fullName evidence="3 4">Uncharacterized protein</fullName>
    </submittedName>
</protein>
<dbReference type="EMBL" id="JH992970">
    <property type="protein sequence ID" value="EKX53286.1"/>
    <property type="molecule type" value="Genomic_DNA"/>
</dbReference>
<organism evidence="3">
    <name type="scientific">Guillardia theta (strain CCMP2712)</name>
    <name type="common">Cryptophyte</name>
    <dbReference type="NCBI Taxonomy" id="905079"/>
    <lineage>
        <taxon>Eukaryota</taxon>
        <taxon>Cryptophyceae</taxon>
        <taxon>Pyrenomonadales</taxon>
        <taxon>Geminigeraceae</taxon>
        <taxon>Guillardia</taxon>
    </lineage>
</organism>
<dbReference type="eggNOG" id="KOG1088">
    <property type="taxonomic scope" value="Eukaryota"/>
</dbReference>
<keyword evidence="2" id="KW-0732">Signal</keyword>
<feature type="chain" id="PRO_5008772060" evidence="2">
    <location>
        <begin position="23"/>
        <end position="194"/>
    </location>
</feature>
<dbReference type="Gene3D" id="2.20.25.10">
    <property type="match status" value="1"/>
</dbReference>
<dbReference type="Proteomes" id="UP000011087">
    <property type="component" value="Unassembled WGS sequence"/>
</dbReference>
<dbReference type="OMA" id="NMLTSKC"/>
<dbReference type="Pfam" id="PF03966">
    <property type="entry name" value="Trm112p"/>
    <property type="match status" value="1"/>
</dbReference>
<dbReference type="HOGENOM" id="CLU_086140_2_1_1"/>
<dbReference type="PANTHER" id="PTHR12773:SF0">
    <property type="entry name" value="MULTIFUNCTIONAL METHYLTRANSFERASE SUBUNIT TRM112-LIKE PROTEIN"/>
    <property type="match status" value="1"/>
</dbReference>
<proteinExistence type="inferred from homology"/>
<dbReference type="PaxDb" id="55529-EKX53286"/>
<reference evidence="3 5" key="1">
    <citation type="journal article" date="2012" name="Nature">
        <title>Algal genomes reveal evolutionary mosaicism and the fate of nucleomorphs.</title>
        <authorList>
            <consortium name="DOE Joint Genome Institute"/>
            <person name="Curtis B.A."/>
            <person name="Tanifuji G."/>
            <person name="Burki F."/>
            <person name="Gruber A."/>
            <person name="Irimia M."/>
            <person name="Maruyama S."/>
            <person name="Arias M.C."/>
            <person name="Ball S.G."/>
            <person name="Gile G.H."/>
            <person name="Hirakawa Y."/>
            <person name="Hopkins J.F."/>
            <person name="Kuo A."/>
            <person name="Rensing S.A."/>
            <person name="Schmutz J."/>
            <person name="Symeonidi A."/>
            <person name="Elias M."/>
            <person name="Eveleigh R.J."/>
            <person name="Herman E.K."/>
            <person name="Klute M.J."/>
            <person name="Nakayama T."/>
            <person name="Obornik M."/>
            <person name="Reyes-Prieto A."/>
            <person name="Armbrust E.V."/>
            <person name="Aves S.J."/>
            <person name="Beiko R.G."/>
            <person name="Coutinho P."/>
            <person name="Dacks J.B."/>
            <person name="Durnford D.G."/>
            <person name="Fast N.M."/>
            <person name="Green B.R."/>
            <person name="Grisdale C.J."/>
            <person name="Hempel F."/>
            <person name="Henrissat B."/>
            <person name="Hoppner M.P."/>
            <person name="Ishida K."/>
            <person name="Kim E."/>
            <person name="Koreny L."/>
            <person name="Kroth P.G."/>
            <person name="Liu Y."/>
            <person name="Malik S.B."/>
            <person name="Maier U.G."/>
            <person name="McRose D."/>
            <person name="Mock T."/>
            <person name="Neilson J.A."/>
            <person name="Onodera N.T."/>
            <person name="Poole A.M."/>
            <person name="Pritham E.J."/>
            <person name="Richards T.A."/>
            <person name="Rocap G."/>
            <person name="Roy S.W."/>
            <person name="Sarai C."/>
            <person name="Schaack S."/>
            <person name="Shirato S."/>
            <person name="Slamovits C.H."/>
            <person name="Spencer D.F."/>
            <person name="Suzuki S."/>
            <person name="Worden A.Z."/>
            <person name="Zauner S."/>
            <person name="Barry K."/>
            <person name="Bell C."/>
            <person name="Bharti A.K."/>
            <person name="Crow J.A."/>
            <person name="Grimwood J."/>
            <person name="Kramer R."/>
            <person name="Lindquist E."/>
            <person name="Lucas S."/>
            <person name="Salamov A."/>
            <person name="McFadden G.I."/>
            <person name="Lane C.E."/>
            <person name="Keeling P.J."/>
            <person name="Gray M.W."/>
            <person name="Grigoriev I.V."/>
            <person name="Archibald J.M."/>
        </authorList>
    </citation>
    <scope>NUCLEOTIDE SEQUENCE</scope>
    <source>
        <strain evidence="3 5">CCMP2712</strain>
    </source>
</reference>
<keyword evidence="5" id="KW-1185">Reference proteome</keyword>